<reference evidence="1" key="1">
    <citation type="submission" date="2023-09" db="UniProtKB">
        <authorList>
            <consortium name="Ensembl"/>
        </authorList>
    </citation>
    <scope>IDENTIFICATION</scope>
</reference>
<dbReference type="Ensembl" id="ENSCCNT00000002605.1">
    <property type="protein sequence ID" value="ENSCCNP00000001958.1"/>
    <property type="gene ID" value="ENSCCNG00000002159.1"/>
</dbReference>
<dbReference type="PANTHER" id="PTHR14947:SF24">
    <property type="entry name" value="ZINC FINGER PROTEIN 781-RELATED"/>
    <property type="match status" value="1"/>
</dbReference>
<sequence>ISAANVGKPSASHLPSFGTGKFTLGKSSINALNVGNSLAKTLTSFDTRDLTLEQGPVSALNMGKPTAGSPVSFTLETGPINAENVGSALRTVAASCFTKECTLEKDLSSASSVLLQSAPAVPH</sequence>
<evidence type="ECO:0000313" key="1">
    <source>
        <dbReference type="Ensembl" id="ENSCCNP00000001958.1"/>
    </source>
</evidence>
<accession>A0A8C0ZLY0</accession>
<name>A0A8C0ZLY0_CASCN</name>
<dbReference type="AlphaFoldDB" id="A0A8C0ZLY0"/>
<protein>
    <submittedName>
        <fullName evidence="1">Uncharacterized protein</fullName>
    </submittedName>
</protein>
<proteinExistence type="predicted"/>
<dbReference type="PANTHER" id="PTHR14947">
    <property type="entry name" value="ZINC FINGER PROTEIN"/>
    <property type="match status" value="1"/>
</dbReference>
<dbReference type="InterPro" id="IPR039938">
    <property type="entry name" value="Sp4-like"/>
</dbReference>
<organism evidence="1">
    <name type="scientific">Castor canadensis</name>
    <name type="common">American beaver</name>
    <dbReference type="NCBI Taxonomy" id="51338"/>
    <lineage>
        <taxon>Eukaryota</taxon>
        <taxon>Metazoa</taxon>
        <taxon>Chordata</taxon>
        <taxon>Craniata</taxon>
        <taxon>Vertebrata</taxon>
        <taxon>Euteleostomi</taxon>
        <taxon>Mammalia</taxon>
        <taxon>Eutheria</taxon>
        <taxon>Euarchontoglires</taxon>
        <taxon>Glires</taxon>
        <taxon>Rodentia</taxon>
        <taxon>Castorimorpha</taxon>
        <taxon>Castoridae</taxon>
        <taxon>Castor</taxon>
    </lineage>
</organism>